<sequence length="777" mass="84493">MTSQANLFEQATAPAGDDAETLTLSTFAERAYLDYAVSVVKGRALPEVSDGQKPVQRRILYQMNELGLASNAKPRKSAAVVGDVMGKLHPHGDQSIYDALVRMAQDFSLRYPLIDGQGNFGSRDGDGAAAMRYTEARLSPIARLLLDEIDQGTVDFQSNYDGQHKEPKALPARLPMVLLNGASGIAVGLATEIPSHNLGEVAQAAVAMIRNPKITHAELMAFIPGPDFPGGGQIITPPSQIAEMYGSGRGSMKVRARWKIEELARGQWQAVVTELPPGCSSQKVLEEIEELTNPKVKMGKKALSPEQLALKQLILGSLDTIRDESGRNAPVRLVFEPKSKNQDQAEFMLMLLAHTSLESSNSINLVMIGGDGRPRQKGLSDIIQEWIDFRFTTVRRRTEFRLGKVDDRIHILEGREAVLLNIDKVIHIIRNSDEPKAALIAEFRLSDRQAEDILEIRLRQLARLETIKIQQELAELRKEKGTLQDILDNPATLKRLIIKEIEADAKQFGDARRTLIEEAQKAVVEQKVVDEPVTVIISEKGWVRARTGIGHDIAQFTFKASDSLHGAFECRTVDSLLGFGDNGKIYSVPVAALPGARGDGVPITTLVDLSGGADGRPVRILHYYAGPSTTRLMLASSAGYGFMAQAGDMVSRLKGGKAFITLDDGALPLAPRVVAENASAVACLSEKGRLLVFGMDELKTLSNGGRGVTLMELEDKEKLLAVQPITQKGVIVSGIWATKPRDVPLSATGLAPHIGKRARKGKPLVAKVKVQDLKANG</sequence>
<keyword evidence="11" id="KW-1185">Reference proteome</keyword>
<dbReference type="GO" id="GO:0005524">
    <property type="term" value="F:ATP binding"/>
    <property type="evidence" value="ECO:0007669"/>
    <property type="project" value="InterPro"/>
</dbReference>
<proteinExistence type="inferred from homology"/>
<dbReference type="GO" id="GO:0006265">
    <property type="term" value="P:DNA topological change"/>
    <property type="evidence" value="ECO:0007669"/>
    <property type="project" value="UniProtKB-UniRule"/>
</dbReference>
<dbReference type="Gene3D" id="3.90.199.10">
    <property type="entry name" value="Topoisomerase II, domain 5"/>
    <property type="match status" value="1"/>
</dbReference>
<dbReference type="Gene3D" id="1.10.268.10">
    <property type="entry name" value="Topoisomerase, domain 3"/>
    <property type="match status" value="1"/>
</dbReference>
<feature type="site" description="Interaction with DNA" evidence="7">
    <location>
        <position position="53"/>
    </location>
</feature>
<evidence type="ECO:0000256" key="5">
    <source>
        <dbReference type="ARBA" id="ARBA00023136"/>
    </source>
</evidence>
<keyword evidence="6 7" id="KW-0413">Isomerase</keyword>
<keyword evidence="5 7" id="KW-0472">Membrane</keyword>
<dbReference type="AlphaFoldDB" id="A0A848HQZ1"/>
<dbReference type="PROSITE" id="PS52040">
    <property type="entry name" value="TOPO_IIA"/>
    <property type="match status" value="1"/>
</dbReference>
<keyword evidence="4 7" id="KW-0238">DNA-binding</keyword>
<dbReference type="Pfam" id="PF03989">
    <property type="entry name" value="DNA_gyraseA_C"/>
    <property type="match status" value="2"/>
</dbReference>
<dbReference type="GO" id="GO:0005694">
    <property type="term" value="C:chromosome"/>
    <property type="evidence" value="ECO:0007669"/>
    <property type="project" value="InterPro"/>
</dbReference>
<dbReference type="Proteomes" id="UP000583752">
    <property type="component" value="Unassembled WGS sequence"/>
</dbReference>
<dbReference type="GO" id="GO:0019897">
    <property type="term" value="C:extrinsic component of plasma membrane"/>
    <property type="evidence" value="ECO:0007669"/>
    <property type="project" value="UniProtKB-UniRule"/>
</dbReference>
<dbReference type="InterPro" id="IPR013758">
    <property type="entry name" value="Topo_IIA_A/C_ab"/>
</dbReference>
<feature type="site" description="Interaction with DNA" evidence="7">
    <location>
        <position position="89"/>
    </location>
</feature>
<dbReference type="InterPro" id="IPR005742">
    <property type="entry name" value="TopoIV_A_Gneg"/>
</dbReference>
<dbReference type="PANTHER" id="PTHR43493">
    <property type="entry name" value="DNA GYRASE/TOPOISOMERASE SUBUNIT A"/>
    <property type="match status" value="1"/>
</dbReference>
<dbReference type="InterPro" id="IPR013760">
    <property type="entry name" value="Topo_IIA-like_dom_sf"/>
</dbReference>
<keyword evidence="3 7" id="KW-0799">Topoisomerase</keyword>
<accession>A0A848HQZ1</accession>
<comment type="catalytic activity">
    <reaction evidence="1 7 8">
        <text>ATP-dependent breakage, passage and rejoining of double-stranded DNA.</text>
        <dbReference type="EC" id="5.6.2.2"/>
    </reaction>
</comment>
<comment type="function">
    <text evidence="7">Topoisomerase IV is essential for chromosome segregation. It relaxes supercoiled DNA. Performs the decatenation events required during the replication of a circular DNA molecule.</text>
</comment>
<dbReference type="InterPro" id="IPR013757">
    <property type="entry name" value="Topo_IIA_A_a_sf"/>
</dbReference>
<dbReference type="EC" id="5.6.2.2" evidence="7"/>
<dbReference type="InterPro" id="IPR002205">
    <property type="entry name" value="Topo_IIA_dom_A"/>
</dbReference>
<dbReference type="FunFam" id="1.10.268.10:FF:000001">
    <property type="entry name" value="DNA gyrase subunit A"/>
    <property type="match status" value="1"/>
</dbReference>
<dbReference type="GO" id="GO:0005737">
    <property type="term" value="C:cytoplasm"/>
    <property type="evidence" value="ECO:0007669"/>
    <property type="project" value="TreeGrafter"/>
</dbReference>
<dbReference type="GO" id="GO:0003677">
    <property type="term" value="F:DNA binding"/>
    <property type="evidence" value="ECO:0007669"/>
    <property type="project" value="UniProtKB-UniRule"/>
</dbReference>
<dbReference type="Gene3D" id="3.30.1360.40">
    <property type="match status" value="1"/>
</dbReference>
<keyword evidence="2 7" id="KW-1003">Cell membrane</keyword>
<comment type="similarity">
    <text evidence="7">Belongs to the type II topoisomerase GyrA/ParC subunit family. ParC type 1 subfamily.</text>
</comment>
<dbReference type="NCBIfam" id="NF004044">
    <property type="entry name" value="PRK05561.1"/>
    <property type="match status" value="1"/>
</dbReference>
<dbReference type="PANTHER" id="PTHR43493:SF1">
    <property type="entry name" value="DNA TOPOISOMERASE 4 SUBUNIT A"/>
    <property type="match status" value="1"/>
</dbReference>
<dbReference type="SUPFAM" id="SSF101904">
    <property type="entry name" value="GyrA/ParC C-terminal domain-like"/>
    <property type="match status" value="1"/>
</dbReference>
<evidence type="ECO:0000256" key="7">
    <source>
        <dbReference type="HAMAP-Rule" id="MF_00936"/>
    </source>
</evidence>
<gene>
    <name evidence="7 10" type="primary">parC</name>
    <name evidence="10" type="ORF">HHL21_21025</name>
</gene>
<feature type="site" description="Interaction with DNA" evidence="7">
    <location>
        <position position="91"/>
    </location>
</feature>
<evidence type="ECO:0000256" key="4">
    <source>
        <dbReference type="ARBA" id="ARBA00023125"/>
    </source>
</evidence>
<name>A0A848HQZ1_9BURK</name>
<dbReference type="InterPro" id="IPR050220">
    <property type="entry name" value="Type_II_DNA_Topoisomerases"/>
</dbReference>
<evidence type="ECO:0000259" key="9">
    <source>
        <dbReference type="PROSITE" id="PS52040"/>
    </source>
</evidence>
<dbReference type="SUPFAM" id="SSF56719">
    <property type="entry name" value="Type II DNA topoisomerase"/>
    <property type="match status" value="1"/>
</dbReference>
<evidence type="ECO:0000256" key="2">
    <source>
        <dbReference type="ARBA" id="ARBA00022475"/>
    </source>
</evidence>
<dbReference type="InterPro" id="IPR006691">
    <property type="entry name" value="GyrA/parC_rep"/>
</dbReference>
<feature type="active site" description="O-(5'-phospho-DNA)-tyrosine intermediate" evidence="7 8">
    <location>
        <position position="133"/>
    </location>
</feature>
<dbReference type="EMBL" id="JABBGG010000020">
    <property type="protein sequence ID" value="NML63524.1"/>
    <property type="molecule type" value="Genomic_DNA"/>
</dbReference>
<organism evidence="10 11">
    <name type="scientific">Massilia polaris</name>
    <dbReference type="NCBI Taxonomy" id="2728846"/>
    <lineage>
        <taxon>Bacteria</taxon>
        <taxon>Pseudomonadati</taxon>
        <taxon>Pseudomonadota</taxon>
        <taxon>Betaproteobacteria</taxon>
        <taxon>Burkholderiales</taxon>
        <taxon>Oxalobacteraceae</taxon>
        <taxon>Telluria group</taxon>
        <taxon>Massilia</taxon>
    </lineage>
</organism>
<comment type="subcellular location">
    <subcellularLocation>
        <location evidence="7">Cell membrane</location>
        <topology evidence="7">Peripheral membrane protein</topology>
    </subcellularLocation>
</comment>
<evidence type="ECO:0000256" key="1">
    <source>
        <dbReference type="ARBA" id="ARBA00000185"/>
    </source>
</evidence>
<dbReference type="HAMAP" id="MF_00936">
    <property type="entry name" value="ParC_type1"/>
    <property type="match status" value="1"/>
</dbReference>
<dbReference type="Pfam" id="PF00521">
    <property type="entry name" value="DNA_topoisoIV"/>
    <property type="match status" value="1"/>
</dbReference>
<protein>
    <recommendedName>
        <fullName evidence="7">DNA topoisomerase 4 subunit A</fullName>
        <ecNumber evidence="7">5.6.2.2</ecNumber>
    </recommendedName>
    <alternativeName>
        <fullName evidence="7">Topoisomerase IV subunit A</fullName>
    </alternativeName>
</protein>
<dbReference type="NCBIfam" id="TIGR01062">
    <property type="entry name" value="parC_Gneg"/>
    <property type="match status" value="1"/>
</dbReference>
<evidence type="ECO:0000313" key="10">
    <source>
        <dbReference type="EMBL" id="NML63524.1"/>
    </source>
</evidence>
<reference evidence="10 11" key="1">
    <citation type="submission" date="2020-04" db="EMBL/GenBank/DDBJ databases">
        <title>Massilia sp. RP-1-19 isolated from soil.</title>
        <authorList>
            <person name="Dahal R.H."/>
        </authorList>
    </citation>
    <scope>NUCLEOTIDE SEQUENCE [LARGE SCALE GENOMIC DNA]</scope>
    <source>
        <strain evidence="10 11">RP-1-19</strain>
    </source>
</reference>
<dbReference type="RefSeq" id="WP_169469567.1">
    <property type="nucleotide sequence ID" value="NZ_JABBGG010000020.1"/>
</dbReference>
<evidence type="ECO:0000313" key="11">
    <source>
        <dbReference type="Proteomes" id="UP000583752"/>
    </source>
</evidence>
<dbReference type="SMART" id="SM00434">
    <property type="entry name" value="TOP4c"/>
    <property type="match status" value="1"/>
</dbReference>
<dbReference type="GO" id="GO:0007059">
    <property type="term" value="P:chromosome segregation"/>
    <property type="evidence" value="ECO:0007669"/>
    <property type="project" value="UniProtKB-UniRule"/>
</dbReference>
<comment type="caution">
    <text evidence="10">The sequence shown here is derived from an EMBL/GenBank/DDBJ whole genome shotgun (WGS) entry which is preliminary data.</text>
</comment>
<dbReference type="CDD" id="cd00187">
    <property type="entry name" value="TOP4c"/>
    <property type="match status" value="1"/>
</dbReference>
<feature type="domain" description="Topo IIA-type catalytic" evidence="9">
    <location>
        <begin position="45"/>
        <end position="528"/>
    </location>
</feature>
<feature type="site" description="Transition state stabilizer" evidence="7">
    <location>
        <position position="132"/>
    </location>
</feature>
<comment type="subunit">
    <text evidence="7">Heterotetramer composed of ParC and ParE.</text>
</comment>
<dbReference type="GO" id="GO:0003918">
    <property type="term" value="F:DNA topoisomerase type II (double strand cut, ATP-hydrolyzing) activity"/>
    <property type="evidence" value="ECO:0007669"/>
    <property type="project" value="UniProtKB-UniRule"/>
</dbReference>
<dbReference type="InterPro" id="IPR035516">
    <property type="entry name" value="Gyrase/topoIV_suA_C"/>
</dbReference>
<dbReference type="Gene3D" id="2.120.10.90">
    <property type="entry name" value="DNA gyrase/topoisomerase IV, subunit A, C-terminal"/>
    <property type="match status" value="1"/>
</dbReference>
<dbReference type="GO" id="GO:0009330">
    <property type="term" value="C:DNA topoisomerase type II (double strand cut, ATP-hydrolyzing) complex"/>
    <property type="evidence" value="ECO:0007669"/>
    <property type="project" value="TreeGrafter"/>
</dbReference>
<evidence type="ECO:0000256" key="8">
    <source>
        <dbReference type="PROSITE-ProRule" id="PRU01384"/>
    </source>
</evidence>
<evidence type="ECO:0000256" key="3">
    <source>
        <dbReference type="ARBA" id="ARBA00023029"/>
    </source>
</evidence>
<evidence type="ECO:0000256" key="6">
    <source>
        <dbReference type="ARBA" id="ARBA00023235"/>
    </source>
</evidence>